<proteinExistence type="predicted"/>
<dbReference type="AlphaFoldDB" id="A0A1G4UM22"/>
<accession>A0A1G4UM22</accession>
<dbReference type="RefSeq" id="WP_244517959.1">
    <property type="nucleotide sequence ID" value="NZ_FMTP01000009.1"/>
</dbReference>
<dbReference type="EMBL" id="FMTP01000009">
    <property type="protein sequence ID" value="SCW94700.1"/>
    <property type="molecule type" value="Genomic_DNA"/>
</dbReference>
<reference evidence="2" key="1">
    <citation type="submission" date="2016-10" db="EMBL/GenBank/DDBJ databases">
        <authorList>
            <person name="Varghese N."/>
            <person name="Submissions S."/>
        </authorList>
    </citation>
    <scope>NUCLEOTIDE SEQUENCE [LARGE SCALE GENOMIC DNA]</scope>
    <source>
        <strain evidence="2">CGMCC 1.1761</strain>
    </source>
</reference>
<evidence type="ECO:0008006" key="3">
    <source>
        <dbReference type="Google" id="ProtNLM"/>
    </source>
</evidence>
<organism evidence="1 2">
    <name type="scientific">Ancylobacter rudongensis</name>
    <dbReference type="NCBI Taxonomy" id="177413"/>
    <lineage>
        <taxon>Bacteria</taxon>
        <taxon>Pseudomonadati</taxon>
        <taxon>Pseudomonadota</taxon>
        <taxon>Alphaproteobacteria</taxon>
        <taxon>Hyphomicrobiales</taxon>
        <taxon>Xanthobacteraceae</taxon>
        <taxon>Ancylobacter</taxon>
    </lineage>
</organism>
<dbReference type="Proteomes" id="UP000198889">
    <property type="component" value="Unassembled WGS sequence"/>
</dbReference>
<evidence type="ECO:0000313" key="2">
    <source>
        <dbReference type="Proteomes" id="UP000198889"/>
    </source>
</evidence>
<name>A0A1G4UM22_9HYPH</name>
<keyword evidence="2" id="KW-1185">Reference proteome</keyword>
<gene>
    <name evidence="1" type="ORF">SAMN05660859_4139</name>
</gene>
<evidence type="ECO:0000313" key="1">
    <source>
        <dbReference type="EMBL" id="SCW94700.1"/>
    </source>
</evidence>
<protein>
    <recommendedName>
        <fullName evidence="3">Flagellar assembly protein FliH</fullName>
    </recommendedName>
</protein>
<dbReference type="STRING" id="177413.SAMN05660859_4139"/>
<sequence length="227" mass="23696">MMRALISHLPDFSTAAARTPTWPVLGPAEAGHALLASSPPGAATTARATVAPPVSAAPALDVNAMLLEAEEAGRLAGEAAAQARFDQQRAEDAALAQERLAQARADWAEAEGEPLARAVAEGFERLGEDLSARLGRVIGPFLSAALRERVLTDMASAITRALADGTTPLLRVTGPADLVEGLQARIDPRTPVCFEAGAGSEIVVTAGTTTFETQLRAWAERLDLARE</sequence>